<evidence type="ECO:0000256" key="1">
    <source>
        <dbReference type="SAM" id="MobiDB-lite"/>
    </source>
</evidence>
<dbReference type="SMART" id="SM00028">
    <property type="entry name" value="TPR"/>
    <property type="match status" value="4"/>
</dbReference>
<dbReference type="EMBL" id="WHUW01000062">
    <property type="protein sequence ID" value="KAF8430510.1"/>
    <property type="molecule type" value="Genomic_DNA"/>
</dbReference>
<gene>
    <name evidence="2" type="ORF">L210DRAFT_3764535</name>
</gene>
<reference evidence="2" key="1">
    <citation type="submission" date="2019-10" db="EMBL/GenBank/DDBJ databases">
        <authorList>
            <consortium name="DOE Joint Genome Institute"/>
            <person name="Kuo A."/>
            <person name="Miyauchi S."/>
            <person name="Kiss E."/>
            <person name="Drula E."/>
            <person name="Kohler A."/>
            <person name="Sanchez-Garcia M."/>
            <person name="Andreopoulos B."/>
            <person name="Barry K.W."/>
            <person name="Bonito G."/>
            <person name="Buee M."/>
            <person name="Carver A."/>
            <person name="Chen C."/>
            <person name="Cichocki N."/>
            <person name="Clum A."/>
            <person name="Culley D."/>
            <person name="Crous P.W."/>
            <person name="Fauchery L."/>
            <person name="Girlanda M."/>
            <person name="Hayes R."/>
            <person name="Keri Z."/>
            <person name="LaButti K."/>
            <person name="Lipzen A."/>
            <person name="Lombard V."/>
            <person name="Magnuson J."/>
            <person name="Maillard F."/>
            <person name="Morin E."/>
            <person name="Murat C."/>
            <person name="Nolan M."/>
            <person name="Ohm R."/>
            <person name="Pangilinan J."/>
            <person name="Pereira M."/>
            <person name="Perotto S."/>
            <person name="Peter M."/>
            <person name="Riley R."/>
            <person name="Sitrit Y."/>
            <person name="Stielow B."/>
            <person name="Szollosi G."/>
            <person name="Zifcakova L."/>
            <person name="Stursova M."/>
            <person name="Spatafora J.W."/>
            <person name="Tedersoo L."/>
            <person name="Vaario L.-M."/>
            <person name="Yamada A."/>
            <person name="Yan M."/>
            <person name="Wang P."/>
            <person name="Xu J."/>
            <person name="Bruns T."/>
            <person name="Baldrian P."/>
            <person name="Vilgalys R."/>
            <person name="Henrissat B."/>
            <person name="Grigoriev I.V."/>
            <person name="Hibbett D."/>
            <person name="Nagy L.G."/>
            <person name="Martin F.M."/>
        </authorList>
    </citation>
    <scope>NUCLEOTIDE SEQUENCE</scope>
    <source>
        <strain evidence="2">BED1</strain>
    </source>
</reference>
<dbReference type="Proteomes" id="UP001194468">
    <property type="component" value="Unassembled WGS sequence"/>
</dbReference>
<feature type="region of interest" description="Disordered" evidence="1">
    <location>
        <begin position="1062"/>
        <end position="1088"/>
    </location>
</feature>
<dbReference type="PANTHER" id="PTHR10622:SF10">
    <property type="entry name" value="HET DOMAIN-CONTAINING PROTEIN"/>
    <property type="match status" value="1"/>
</dbReference>
<dbReference type="PANTHER" id="PTHR10622">
    <property type="entry name" value="HET DOMAIN-CONTAINING PROTEIN"/>
    <property type="match status" value="1"/>
</dbReference>
<comment type="caution">
    <text evidence="2">The sequence shown here is derived from an EMBL/GenBank/DDBJ whole genome shotgun (WGS) entry which is preliminary data.</text>
</comment>
<evidence type="ECO:0008006" key="4">
    <source>
        <dbReference type="Google" id="ProtNLM"/>
    </source>
</evidence>
<dbReference type="Pfam" id="PF00400">
    <property type="entry name" value="WD40"/>
    <property type="match status" value="2"/>
</dbReference>
<dbReference type="Gene3D" id="2.130.10.10">
    <property type="entry name" value="YVTN repeat-like/Quinoprotein amine dehydrogenase"/>
    <property type="match status" value="2"/>
</dbReference>
<evidence type="ECO:0000313" key="3">
    <source>
        <dbReference type="Proteomes" id="UP001194468"/>
    </source>
</evidence>
<dbReference type="SUPFAM" id="SSF48452">
    <property type="entry name" value="TPR-like"/>
    <property type="match status" value="2"/>
</dbReference>
<dbReference type="InterPro" id="IPR011047">
    <property type="entry name" value="Quinoprotein_ADH-like_sf"/>
</dbReference>
<sequence length="1117" mass="124424">MSTGRGWYCGLAVSNDGKWIAAGTRDALSIWDAKTYNIWDAKTYKKVFKLKHEDIHNSYPVDFSPDSKRLVSASYNDDDGVIVWDVASKKQVQKLHHKNVGAARYSPTGDRIATATPESVKVWDSNDGHLLIDIDAKATPYFNAGLVWFNNHLFVVSNNTIKQLDAATGSPVADWKVPDSDGLSCIALPKHGRFIAHSTRNTITFWDTSTHAQLGLIQHPPKGIHSIAFSPDDKALAFGGKDGKITIIHVSRIIHSIPHHTLQEPDIQIDDAVLDSWKHEQLENAETLLTAAISESQNPAHPVFASRALVRTRLGKWDSALVDAERALDIQPSIIAFLAKSVAHVGKGEKDKAFRACDIAFEHFHSSHVTFLLLIKAIIVFMAGEHPDAISRVDDLIATVPFNSICYVFQKAYMYLLLGNSQMECGDHDGAIQSFEHARAQKRDYLGPPLFAISLITGWNFDNLNITIRQRLCEALDAAGRTNDAAKCFHELKTELGGHGEHMDWVHVFGQRSSMKLERLGDTAVGVQRYDEAISHYSTALSVILSSPQAILIKRSKARLAIGSWKEALDDANEVIALDPLSPWGYEMKHAALHKGGDYGNAADAFETMLTKMAESPNPDVQRHGDQYVSPSSTRATIRKVVHRTLRRSPHVLISTTTGRLHNRAEQISAFESLPIFKELVSSTTTRIDYVRIKREVREYFRYVMLSHKWEDNEPLFQQVVHIAVYDLEESPTHDKLQTFCKLVRGAGFDWAWSDTCCIDKSDHFVLQEALVAMMIVFLRGVRSSSQRGALVRSIWNTRAWTLQEYVASKIIHFYTEDWTPYLDLQLPNHKESPEVISEMEHATGVSPQQLMALRPGLTSIREKLCLASTRETTLVEDAAYSLLGIFSVTGIPAIYGEGEGSLGRLLAHILAGSGDASILAWTGESGSFNSCLPAHITVFSEPATLHLPPSISDAEMERHNIASHSSLFDLDSALRLYERLNDLSPPWFAASRMKLPCIAFQLPPFTPYRTHSGRVYRADTVAFGMVEIKTRHDLPRMKTLYLIHPWLETVLDREDINGGALIEDDVAPPPSPRTDGEEIDGGELDDSCPIQPGLELRDVLLKLRGSLVVTLHLAEP</sequence>
<keyword evidence="3" id="KW-1185">Reference proteome</keyword>
<dbReference type="SUPFAM" id="SSF50998">
    <property type="entry name" value="Quinoprotein alcohol dehydrogenase-like"/>
    <property type="match status" value="1"/>
</dbReference>
<dbReference type="InterPro" id="IPR001680">
    <property type="entry name" value="WD40_rpt"/>
</dbReference>
<reference evidence="2" key="2">
    <citation type="journal article" date="2020" name="Nat. Commun.">
        <title>Large-scale genome sequencing of mycorrhizal fungi provides insights into the early evolution of symbiotic traits.</title>
        <authorList>
            <person name="Miyauchi S."/>
            <person name="Kiss E."/>
            <person name="Kuo A."/>
            <person name="Drula E."/>
            <person name="Kohler A."/>
            <person name="Sanchez-Garcia M."/>
            <person name="Morin E."/>
            <person name="Andreopoulos B."/>
            <person name="Barry K.W."/>
            <person name="Bonito G."/>
            <person name="Buee M."/>
            <person name="Carver A."/>
            <person name="Chen C."/>
            <person name="Cichocki N."/>
            <person name="Clum A."/>
            <person name="Culley D."/>
            <person name="Crous P.W."/>
            <person name="Fauchery L."/>
            <person name="Girlanda M."/>
            <person name="Hayes R.D."/>
            <person name="Keri Z."/>
            <person name="LaButti K."/>
            <person name="Lipzen A."/>
            <person name="Lombard V."/>
            <person name="Magnuson J."/>
            <person name="Maillard F."/>
            <person name="Murat C."/>
            <person name="Nolan M."/>
            <person name="Ohm R.A."/>
            <person name="Pangilinan J."/>
            <person name="Pereira M.F."/>
            <person name="Perotto S."/>
            <person name="Peter M."/>
            <person name="Pfister S."/>
            <person name="Riley R."/>
            <person name="Sitrit Y."/>
            <person name="Stielow J.B."/>
            <person name="Szollosi G."/>
            <person name="Zifcakova L."/>
            <person name="Stursova M."/>
            <person name="Spatafora J.W."/>
            <person name="Tedersoo L."/>
            <person name="Vaario L.M."/>
            <person name="Yamada A."/>
            <person name="Yan M."/>
            <person name="Wang P."/>
            <person name="Xu J."/>
            <person name="Bruns T."/>
            <person name="Baldrian P."/>
            <person name="Vilgalys R."/>
            <person name="Dunand C."/>
            <person name="Henrissat B."/>
            <person name="Grigoriev I.V."/>
            <person name="Hibbett D."/>
            <person name="Nagy L.G."/>
            <person name="Martin F.M."/>
        </authorList>
    </citation>
    <scope>NUCLEOTIDE SEQUENCE</scope>
    <source>
        <strain evidence="2">BED1</strain>
    </source>
</reference>
<dbReference type="AlphaFoldDB" id="A0AAD4G9I4"/>
<protein>
    <recommendedName>
        <fullName evidence="4">Heterokaryon incompatibility domain-containing protein</fullName>
    </recommendedName>
</protein>
<accession>A0AAD4G9I4</accession>
<dbReference type="InterPro" id="IPR015943">
    <property type="entry name" value="WD40/YVTN_repeat-like_dom_sf"/>
</dbReference>
<proteinExistence type="predicted"/>
<dbReference type="SMART" id="SM00320">
    <property type="entry name" value="WD40"/>
    <property type="match status" value="5"/>
</dbReference>
<organism evidence="2 3">
    <name type="scientific">Boletus edulis BED1</name>
    <dbReference type="NCBI Taxonomy" id="1328754"/>
    <lineage>
        <taxon>Eukaryota</taxon>
        <taxon>Fungi</taxon>
        <taxon>Dikarya</taxon>
        <taxon>Basidiomycota</taxon>
        <taxon>Agaricomycotina</taxon>
        <taxon>Agaricomycetes</taxon>
        <taxon>Agaricomycetidae</taxon>
        <taxon>Boletales</taxon>
        <taxon>Boletineae</taxon>
        <taxon>Boletaceae</taxon>
        <taxon>Boletoideae</taxon>
        <taxon>Boletus</taxon>
    </lineage>
</organism>
<name>A0AAD4G9I4_BOLED</name>
<evidence type="ECO:0000313" key="2">
    <source>
        <dbReference type="EMBL" id="KAF8430510.1"/>
    </source>
</evidence>
<feature type="compositionally biased region" description="Acidic residues" evidence="1">
    <location>
        <begin position="1078"/>
        <end position="1087"/>
    </location>
</feature>
<dbReference type="InterPro" id="IPR011990">
    <property type="entry name" value="TPR-like_helical_dom_sf"/>
</dbReference>
<dbReference type="InterPro" id="IPR019734">
    <property type="entry name" value="TPR_rpt"/>
</dbReference>
<dbReference type="Gene3D" id="1.25.40.10">
    <property type="entry name" value="Tetratricopeptide repeat domain"/>
    <property type="match status" value="3"/>
</dbReference>